<dbReference type="Gene3D" id="3.30.70.60">
    <property type="match status" value="1"/>
</dbReference>
<reference evidence="9 10" key="1">
    <citation type="submission" date="2015-08" db="EMBL/GenBank/DDBJ databases">
        <title>The complete genome sequence of Bacillus beveridgei MLTeJB.</title>
        <authorList>
            <person name="Hanson T.E."/>
            <person name="Mesa C."/>
            <person name="Basesman S.M."/>
            <person name="Oremland R.S."/>
        </authorList>
    </citation>
    <scope>NUCLEOTIDE SEQUENCE [LARGE SCALE GENOMIC DNA]</scope>
    <source>
        <strain evidence="9 10">MLTeJB</strain>
    </source>
</reference>
<dbReference type="InterPro" id="IPR020814">
    <property type="entry name" value="Ribosomal_S6_plastid/chlpt"/>
</dbReference>
<organism evidence="9 10">
    <name type="scientific">Salisediminibacterium beveridgei</name>
    <dbReference type="NCBI Taxonomy" id="632773"/>
    <lineage>
        <taxon>Bacteria</taxon>
        <taxon>Bacillati</taxon>
        <taxon>Bacillota</taxon>
        <taxon>Bacilli</taxon>
        <taxon>Bacillales</taxon>
        <taxon>Bacillaceae</taxon>
        <taxon>Salisediminibacterium</taxon>
    </lineage>
</organism>
<keyword evidence="10" id="KW-1185">Reference proteome</keyword>
<sequence>MRNYEIMYIVRPDIEEQAVKDTVERFNTILTTNGAEVTETKEMGKKRLAYEIDDFTDGFYVLLQLKANKDALDEFTRLSSINDNMIRSIIVREDD</sequence>
<protein>
    <recommendedName>
        <fullName evidence="7 8">Small ribosomal subunit protein bS6</fullName>
    </recommendedName>
</protein>
<evidence type="ECO:0000313" key="9">
    <source>
        <dbReference type="EMBL" id="AOM81422.1"/>
    </source>
</evidence>
<dbReference type="Proteomes" id="UP000094463">
    <property type="component" value="Chromosome"/>
</dbReference>
<dbReference type="FunFam" id="3.30.70.60:FF:000002">
    <property type="entry name" value="30S ribosomal protein S6"/>
    <property type="match status" value="1"/>
</dbReference>
<dbReference type="GO" id="GO:1990904">
    <property type="term" value="C:ribonucleoprotein complex"/>
    <property type="evidence" value="ECO:0007669"/>
    <property type="project" value="UniProtKB-KW"/>
</dbReference>
<evidence type="ECO:0000256" key="6">
    <source>
        <dbReference type="ARBA" id="ARBA00035104"/>
    </source>
</evidence>
<evidence type="ECO:0000256" key="4">
    <source>
        <dbReference type="ARBA" id="ARBA00022980"/>
    </source>
</evidence>
<accession>A0A1D7QQZ6</accession>
<dbReference type="HAMAP" id="MF_00360">
    <property type="entry name" value="Ribosomal_bS6"/>
    <property type="match status" value="1"/>
</dbReference>
<dbReference type="SUPFAM" id="SSF54995">
    <property type="entry name" value="Ribosomal protein S6"/>
    <property type="match status" value="1"/>
</dbReference>
<dbReference type="GO" id="GO:0005840">
    <property type="term" value="C:ribosome"/>
    <property type="evidence" value="ECO:0007669"/>
    <property type="project" value="UniProtKB-KW"/>
</dbReference>
<keyword evidence="5 8" id="KW-0687">Ribonucleoprotein</keyword>
<evidence type="ECO:0000256" key="1">
    <source>
        <dbReference type="ARBA" id="ARBA00009512"/>
    </source>
</evidence>
<dbReference type="InterPro" id="IPR000529">
    <property type="entry name" value="Ribosomal_bS6"/>
</dbReference>
<dbReference type="GO" id="GO:0003735">
    <property type="term" value="F:structural constituent of ribosome"/>
    <property type="evidence" value="ECO:0007669"/>
    <property type="project" value="InterPro"/>
</dbReference>
<dbReference type="EMBL" id="CP012502">
    <property type="protein sequence ID" value="AOM81422.1"/>
    <property type="molecule type" value="Genomic_DNA"/>
</dbReference>
<evidence type="ECO:0000313" key="10">
    <source>
        <dbReference type="Proteomes" id="UP000094463"/>
    </source>
</evidence>
<dbReference type="STRING" id="632773.BBEV_0020"/>
<dbReference type="Pfam" id="PF01250">
    <property type="entry name" value="Ribosomal_S6"/>
    <property type="match status" value="1"/>
</dbReference>
<dbReference type="RefSeq" id="WP_069363598.1">
    <property type="nucleotide sequence ID" value="NZ_CP012502.1"/>
</dbReference>
<dbReference type="NCBIfam" id="TIGR00166">
    <property type="entry name" value="S6"/>
    <property type="match status" value="1"/>
</dbReference>
<dbReference type="OrthoDB" id="9812702at2"/>
<dbReference type="PANTHER" id="PTHR21011:SF1">
    <property type="entry name" value="SMALL RIBOSOMAL SUBUNIT PROTEIN BS6M"/>
    <property type="match status" value="1"/>
</dbReference>
<dbReference type="PATRIC" id="fig|632773.3.peg.22"/>
<dbReference type="PANTHER" id="PTHR21011">
    <property type="entry name" value="MITOCHONDRIAL 28S RIBOSOMAL PROTEIN S6"/>
    <property type="match status" value="1"/>
</dbReference>
<comment type="similarity">
    <text evidence="1 8">Belongs to the bacterial ribosomal protein bS6 family.</text>
</comment>
<comment type="function">
    <text evidence="6 8">Binds together with bS18 to 16S ribosomal RNA.</text>
</comment>
<dbReference type="GO" id="GO:0006412">
    <property type="term" value="P:translation"/>
    <property type="evidence" value="ECO:0007669"/>
    <property type="project" value="UniProtKB-UniRule"/>
</dbReference>
<evidence type="ECO:0000256" key="2">
    <source>
        <dbReference type="ARBA" id="ARBA00022730"/>
    </source>
</evidence>
<dbReference type="GO" id="GO:0070181">
    <property type="term" value="F:small ribosomal subunit rRNA binding"/>
    <property type="evidence" value="ECO:0007669"/>
    <property type="project" value="TreeGrafter"/>
</dbReference>
<keyword evidence="3 8" id="KW-0694">RNA-binding</keyword>
<dbReference type="GO" id="GO:0005737">
    <property type="term" value="C:cytoplasm"/>
    <property type="evidence" value="ECO:0007669"/>
    <property type="project" value="UniProtKB-ARBA"/>
</dbReference>
<evidence type="ECO:0000256" key="8">
    <source>
        <dbReference type="HAMAP-Rule" id="MF_00360"/>
    </source>
</evidence>
<name>A0A1D7QQZ6_9BACI</name>
<evidence type="ECO:0000256" key="7">
    <source>
        <dbReference type="ARBA" id="ARBA00035294"/>
    </source>
</evidence>
<dbReference type="InterPro" id="IPR014717">
    <property type="entry name" value="Transl_elong_EF1B/ribsomal_bS6"/>
</dbReference>
<gene>
    <name evidence="8 9" type="primary">rpsF</name>
    <name evidence="9" type="ORF">BBEV_0020</name>
</gene>
<keyword evidence="4 8" id="KW-0689">Ribosomal protein</keyword>
<evidence type="ECO:0000256" key="3">
    <source>
        <dbReference type="ARBA" id="ARBA00022884"/>
    </source>
</evidence>
<dbReference type="InterPro" id="IPR035980">
    <property type="entry name" value="Ribosomal_bS6_sf"/>
</dbReference>
<proteinExistence type="inferred from homology"/>
<dbReference type="AlphaFoldDB" id="A0A1D7QQZ6"/>
<evidence type="ECO:0000256" key="5">
    <source>
        <dbReference type="ARBA" id="ARBA00023274"/>
    </source>
</evidence>
<dbReference type="CDD" id="cd00473">
    <property type="entry name" value="bS6"/>
    <property type="match status" value="1"/>
</dbReference>
<keyword evidence="2 8" id="KW-0699">rRNA-binding</keyword>
<dbReference type="KEGG" id="bbev:BBEV_0020"/>